<evidence type="ECO:0000313" key="1">
    <source>
        <dbReference type="EMBL" id="GMF43592.1"/>
    </source>
</evidence>
<dbReference type="InterPro" id="IPR023296">
    <property type="entry name" value="Glyco_hydro_beta-prop_sf"/>
</dbReference>
<accession>A0A9W7CUE6</accession>
<dbReference type="EMBL" id="BSXT01001566">
    <property type="protein sequence ID" value="GMF43592.1"/>
    <property type="molecule type" value="Genomic_DNA"/>
</dbReference>
<organism evidence="1 2">
    <name type="scientific">Phytophthora fragariaefolia</name>
    <dbReference type="NCBI Taxonomy" id="1490495"/>
    <lineage>
        <taxon>Eukaryota</taxon>
        <taxon>Sar</taxon>
        <taxon>Stramenopiles</taxon>
        <taxon>Oomycota</taxon>
        <taxon>Peronosporomycetes</taxon>
        <taxon>Peronosporales</taxon>
        <taxon>Peronosporaceae</taxon>
        <taxon>Phytophthora</taxon>
    </lineage>
</organism>
<dbReference type="SUPFAM" id="SSF75005">
    <property type="entry name" value="Arabinanase/levansucrase/invertase"/>
    <property type="match status" value="1"/>
</dbReference>
<dbReference type="Proteomes" id="UP001165121">
    <property type="component" value="Unassembled WGS sequence"/>
</dbReference>
<sequence>MKSTPTKSTGSLSQIAFTSDYEGQCCSYDTTKPAAGKEYHILVCRSSKATGGFVDKDGVDCTNGGGTVVPESHGEVYGPVGQGVYDDTTYGPILYYHYGEHIPFYYFT</sequence>
<evidence type="ECO:0000313" key="2">
    <source>
        <dbReference type="Proteomes" id="UP001165121"/>
    </source>
</evidence>
<dbReference type="PANTHER" id="PTHR43301">
    <property type="entry name" value="ARABINAN ENDO-1,5-ALPHA-L-ARABINOSIDASE"/>
    <property type="match status" value="1"/>
</dbReference>
<proteinExistence type="predicted"/>
<dbReference type="Gene3D" id="2.115.10.20">
    <property type="entry name" value="Glycosyl hydrolase domain, family 43"/>
    <property type="match status" value="1"/>
</dbReference>
<gene>
    <name evidence="1" type="ORF">Pfra01_001479300</name>
</gene>
<dbReference type="OrthoDB" id="88424at2759"/>
<dbReference type="AlphaFoldDB" id="A0A9W7CUE6"/>
<keyword evidence="2" id="KW-1185">Reference proteome</keyword>
<reference evidence="1" key="1">
    <citation type="submission" date="2023-04" db="EMBL/GenBank/DDBJ databases">
        <title>Phytophthora fragariaefolia NBRC 109709.</title>
        <authorList>
            <person name="Ichikawa N."/>
            <person name="Sato H."/>
            <person name="Tonouchi N."/>
        </authorList>
    </citation>
    <scope>NUCLEOTIDE SEQUENCE</scope>
    <source>
        <strain evidence="1">NBRC 109709</strain>
    </source>
</reference>
<dbReference type="PANTHER" id="PTHR43301:SF3">
    <property type="entry name" value="ARABINAN ENDO-1,5-ALPHA-L-ARABINOSIDASE A-RELATED"/>
    <property type="match status" value="1"/>
</dbReference>
<name>A0A9W7CUE6_9STRA</name>
<dbReference type="InterPro" id="IPR050727">
    <property type="entry name" value="GH43_arabinanases"/>
</dbReference>
<protein>
    <submittedName>
        <fullName evidence="1">Unnamed protein product</fullName>
    </submittedName>
</protein>
<comment type="caution">
    <text evidence="1">The sequence shown here is derived from an EMBL/GenBank/DDBJ whole genome shotgun (WGS) entry which is preliminary data.</text>
</comment>